<evidence type="ECO:0000256" key="2">
    <source>
        <dbReference type="ARBA" id="ARBA00022723"/>
    </source>
</evidence>
<dbReference type="KEGG" id="aba:Acid345_3819"/>
<dbReference type="STRING" id="204669.Acid345_3819"/>
<dbReference type="SFLD" id="SFLDS00003">
    <property type="entry name" value="Haloacid_Dehalogenase"/>
    <property type="match status" value="1"/>
</dbReference>
<dbReference type="Gene3D" id="1.10.150.520">
    <property type="match status" value="1"/>
</dbReference>
<dbReference type="Proteomes" id="UP000002432">
    <property type="component" value="Chromosome"/>
</dbReference>
<sequence length="251" mass="28291">MGGDAVNVEVSPRALRLFVFDLDDTLYAERDYVRSGFAHIARITADSAGIPAEDIEVFLWDGFNEKVRGNAFDLLLTAFPEIAVHWTVGRLIEEYRGHKPSIATDPTLKSLLRTLRQSGSKIGVLTDGPVQSQRSKYNSLQLAANVDIAIFNDEFGVEYRKPNERGFRAIMSAFHFPPEMCVYVGDNPEKDFYAPRRLGWHSVRLRLPSQLRHELEPASADYFPDLEFNALAGLVQYLENCCHCSCSTESK</sequence>
<accession>Q1IJY1</accession>
<dbReference type="InterPro" id="IPR036412">
    <property type="entry name" value="HAD-like_sf"/>
</dbReference>
<dbReference type="AlphaFoldDB" id="Q1IJY1"/>
<dbReference type="NCBIfam" id="TIGR01549">
    <property type="entry name" value="HAD-SF-IA-v1"/>
    <property type="match status" value="1"/>
</dbReference>
<dbReference type="SFLD" id="SFLDG01129">
    <property type="entry name" value="C1.5:_HAD__Beta-PGM__Phosphata"/>
    <property type="match status" value="1"/>
</dbReference>
<organism evidence="5 6">
    <name type="scientific">Koribacter versatilis (strain Ellin345)</name>
    <dbReference type="NCBI Taxonomy" id="204669"/>
    <lineage>
        <taxon>Bacteria</taxon>
        <taxon>Pseudomonadati</taxon>
        <taxon>Acidobacteriota</taxon>
        <taxon>Terriglobia</taxon>
        <taxon>Terriglobales</taxon>
        <taxon>Candidatus Korobacteraceae</taxon>
        <taxon>Candidatus Korobacter</taxon>
    </lineage>
</organism>
<dbReference type="OrthoDB" id="9809962at2"/>
<reference evidence="5 6" key="1">
    <citation type="journal article" date="2009" name="Appl. Environ. Microbiol.">
        <title>Three genomes from the phylum Acidobacteria provide insight into the lifestyles of these microorganisms in soils.</title>
        <authorList>
            <person name="Ward N.L."/>
            <person name="Challacombe J.F."/>
            <person name="Janssen P.H."/>
            <person name="Henrissat B."/>
            <person name="Coutinho P.M."/>
            <person name="Wu M."/>
            <person name="Xie G."/>
            <person name="Haft D.H."/>
            <person name="Sait M."/>
            <person name="Badger J."/>
            <person name="Barabote R.D."/>
            <person name="Bradley B."/>
            <person name="Brettin T.S."/>
            <person name="Brinkac L.M."/>
            <person name="Bruce D."/>
            <person name="Creasy T."/>
            <person name="Daugherty S.C."/>
            <person name="Davidsen T.M."/>
            <person name="DeBoy R.T."/>
            <person name="Detter J.C."/>
            <person name="Dodson R.J."/>
            <person name="Durkin A.S."/>
            <person name="Ganapathy A."/>
            <person name="Gwinn-Giglio M."/>
            <person name="Han C.S."/>
            <person name="Khouri H."/>
            <person name="Kiss H."/>
            <person name="Kothari S.P."/>
            <person name="Madupu R."/>
            <person name="Nelson K.E."/>
            <person name="Nelson W.C."/>
            <person name="Paulsen I."/>
            <person name="Penn K."/>
            <person name="Ren Q."/>
            <person name="Rosovitz M.J."/>
            <person name="Selengut J.D."/>
            <person name="Shrivastava S."/>
            <person name="Sullivan S.A."/>
            <person name="Tapia R."/>
            <person name="Thompson L.S."/>
            <person name="Watkins K.L."/>
            <person name="Yang Q."/>
            <person name="Yu C."/>
            <person name="Zafar N."/>
            <person name="Zhou L."/>
            <person name="Kuske C.R."/>
        </authorList>
    </citation>
    <scope>NUCLEOTIDE SEQUENCE [LARGE SCALE GENOMIC DNA]</scope>
    <source>
        <strain evidence="5 6">Ellin345</strain>
    </source>
</reference>
<protein>
    <submittedName>
        <fullName evidence="5">Haloacid dehalogenase-like hydrolase</fullName>
    </submittedName>
</protein>
<dbReference type="PANTHER" id="PTHR46470:SF2">
    <property type="entry name" value="GLYCERALDEHYDE 3-PHOSPHATE PHOSPHATASE"/>
    <property type="match status" value="1"/>
</dbReference>
<name>Q1IJY1_KORVE</name>
<dbReference type="InterPro" id="IPR006439">
    <property type="entry name" value="HAD-SF_hydro_IA"/>
</dbReference>
<dbReference type="EnsemblBacteria" id="ABF42819">
    <property type="protein sequence ID" value="ABF42819"/>
    <property type="gene ID" value="Acid345_3819"/>
</dbReference>
<dbReference type="InterPro" id="IPR023214">
    <property type="entry name" value="HAD_sf"/>
</dbReference>
<dbReference type="EMBL" id="CP000360">
    <property type="protein sequence ID" value="ABF42819.1"/>
    <property type="molecule type" value="Genomic_DNA"/>
</dbReference>
<keyword evidence="6" id="KW-1185">Reference proteome</keyword>
<keyword evidence="4" id="KW-0460">Magnesium</keyword>
<dbReference type="PANTHER" id="PTHR46470">
    <property type="entry name" value="N-ACYLNEURAMINATE-9-PHOSPHATASE"/>
    <property type="match status" value="1"/>
</dbReference>
<keyword evidence="3 5" id="KW-0378">Hydrolase</keyword>
<gene>
    <name evidence="5" type="ordered locus">Acid345_3819</name>
</gene>
<dbReference type="HOGENOM" id="CLU_045011_8_3_0"/>
<evidence type="ECO:0000256" key="3">
    <source>
        <dbReference type="ARBA" id="ARBA00022801"/>
    </source>
</evidence>
<proteinExistence type="predicted"/>
<dbReference type="Pfam" id="PF00702">
    <property type="entry name" value="Hydrolase"/>
    <property type="match status" value="1"/>
</dbReference>
<evidence type="ECO:0000256" key="4">
    <source>
        <dbReference type="ARBA" id="ARBA00022842"/>
    </source>
</evidence>
<dbReference type="GO" id="GO:0016791">
    <property type="term" value="F:phosphatase activity"/>
    <property type="evidence" value="ECO:0007669"/>
    <property type="project" value="TreeGrafter"/>
</dbReference>
<evidence type="ECO:0000313" key="6">
    <source>
        <dbReference type="Proteomes" id="UP000002432"/>
    </source>
</evidence>
<dbReference type="Gene3D" id="3.40.50.1000">
    <property type="entry name" value="HAD superfamily/HAD-like"/>
    <property type="match status" value="1"/>
</dbReference>
<keyword evidence="2" id="KW-0479">Metal-binding</keyword>
<evidence type="ECO:0000256" key="1">
    <source>
        <dbReference type="ARBA" id="ARBA00001946"/>
    </source>
</evidence>
<dbReference type="SUPFAM" id="SSF56784">
    <property type="entry name" value="HAD-like"/>
    <property type="match status" value="1"/>
</dbReference>
<dbReference type="GO" id="GO:0046872">
    <property type="term" value="F:metal ion binding"/>
    <property type="evidence" value="ECO:0007669"/>
    <property type="project" value="UniProtKB-KW"/>
</dbReference>
<dbReference type="GO" id="GO:0044281">
    <property type="term" value="P:small molecule metabolic process"/>
    <property type="evidence" value="ECO:0007669"/>
    <property type="project" value="UniProtKB-ARBA"/>
</dbReference>
<comment type="cofactor">
    <cofactor evidence="1">
        <name>Mg(2+)</name>
        <dbReference type="ChEBI" id="CHEBI:18420"/>
    </cofactor>
</comment>
<dbReference type="InterPro" id="IPR051400">
    <property type="entry name" value="HAD-like_hydrolase"/>
</dbReference>
<dbReference type="eggNOG" id="COG1011">
    <property type="taxonomic scope" value="Bacteria"/>
</dbReference>
<evidence type="ECO:0000313" key="5">
    <source>
        <dbReference type="EMBL" id="ABF42819.1"/>
    </source>
</evidence>